<feature type="non-terminal residue" evidence="2">
    <location>
        <position position="261"/>
    </location>
</feature>
<keyword evidence="3" id="KW-1185">Reference proteome</keyword>
<reference evidence="2 3" key="1">
    <citation type="submission" date="2011-02" db="EMBL/GenBank/DDBJ databases">
        <title>The Genome Sequence of Sphaeroforma arctica JP610.</title>
        <authorList>
            <consortium name="The Broad Institute Genome Sequencing Platform"/>
            <person name="Russ C."/>
            <person name="Cuomo C."/>
            <person name="Young S.K."/>
            <person name="Zeng Q."/>
            <person name="Gargeya S."/>
            <person name="Alvarado L."/>
            <person name="Berlin A."/>
            <person name="Chapman S.B."/>
            <person name="Chen Z."/>
            <person name="Freedman E."/>
            <person name="Gellesch M."/>
            <person name="Goldberg J."/>
            <person name="Griggs A."/>
            <person name="Gujja S."/>
            <person name="Heilman E."/>
            <person name="Heiman D."/>
            <person name="Howarth C."/>
            <person name="Mehta T."/>
            <person name="Neiman D."/>
            <person name="Pearson M."/>
            <person name="Roberts A."/>
            <person name="Saif S."/>
            <person name="Shea T."/>
            <person name="Shenoy N."/>
            <person name="Sisk P."/>
            <person name="Stolte C."/>
            <person name="Sykes S."/>
            <person name="White J."/>
            <person name="Yandava C."/>
            <person name="Burger G."/>
            <person name="Gray M.W."/>
            <person name="Holland P.W.H."/>
            <person name="King N."/>
            <person name="Lang F.B.F."/>
            <person name="Roger A.J."/>
            <person name="Ruiz-Trillo I."/>
            <person name="Haas B."/>
            <person name="Nusbaum C."/>
            <person name="Birren B."/>
        </authorList>
    </citation>
    <scope>NUCLEOTIDE SEQUENCE [LARGE SCALE GENOMIC DNA]</scope>
    <source>
        <strain evidence="2 3">JP610</strain>
    </source>
</reference>
<organism evidence="2 3">
    <name type="scientific">Sphaeroforma arctica JP610</name>
    <dbReference type="NCBI Taxonomy" id="667725"/>
    <lineage>
        <taxon>Eukaryota</taxon>
        <taxon>Ichthyosporea</taxon>
        <taxon>Ichthyophonida</taxon>
        <taxon>Sphaeroforma</taxon>
    </lineage>
</organism>
<dbReference type="OrthoDB" id="272810at2759"/>
<proteinExistence type="predicted"/>
<evidence type="ECO:0000313" key="3">
    <source>
        <dbReference type="Proteomes" id="UP000054560"/>
    </source>
</evidence>
<dbReference type="AlphaFoldDB" id="A0A0L0FSM9"/>
<dbReference type="Proteomes" id="UP000054560">
    <property type="component" value="Unassembled WGS sequence"/>
</dbReference>
<feature type="region of interest" description="Disordered" evidence="1">
    <location>
        <begin position="112"/>
        <end position="150"/>
    </location>
</feature>
<dbReference type="RefSeq" id="XP_014153591.1">
    <property type="nucleotide sequence ID" value="XM_014298116.1"/>
</dbReference>
<dbReference type="EMBL" id="KQ242262">
    <property type="protein sequence ID" value="KNC79689.1"/>
    <property type="molecule type" value="Genomic_DNA"/>
</dbReference>
<feature type="compositionally biased region" description="Polar residues" evidence="1">
    <location>
        <begin position="130"/>
        <end position="147"/>
    </location>
</feature>
<evidence type="ECO:0000313" key="2">
    <source>
        <dbReference type="EMBL" id="KNC79689.1"/>
    </source>
</evidence>
<sequence>MEALLYDKYTLTLSNAQVLVCQANSDWRETVNTSDATAPVGMATGAREDKAEDEGAVVNVVDKFSMTLAVENLITELNEYADMKVSATLPRLSMHATDGKILNLLQAFKGALKTPRAPPPAPRSSAPTGGDSQLSHTKSGQSVNQSKASEDLGAEVPEDILLAGLIADAKSANRMGEKAIEELVKKVLMNAHFEIGAVCLSIGDSSGATALATVTVTGGTFDIFKRTYDTTMSLRVQSLEVPDTRQFGGEKFPYIVSSRYA</sequence>
<accession>A0A0L0FSM9</accession>
<dbReference type="GeneID" id="25908430"/>
<name>A0A0L0FSM9_9EUKA</name>
<protein>
    <submittedName>
        <fullName evidence="2">Uncharacterized protein</fullName>
    </submittedName>
</protein>
<evidence type="ECO:0000256" key="1">
    <source>
        <dbReference type="SAM" id="MobiDB-lite"/>
    </source>
</evidence>
<gene>
    <name evidence="2" type="ORF">SARC_07926</name>
</gene>